<dbReference type="GO" id="GO:0006002">
    <property type="term" value="P:fructose 6-phosphate metabolic process"/>
    <property type="evidence" value="ECO:0007669"/>
    <property type="project" value="InterPro"/>
</dbReference>
<evidence type="ECO:0000256" key="1">
    <source>
        <dbReference type="ARBA" id="ARBA00001946"/>
    </source>
</evidence>
<dbReference type="EMBL" id="HG966617">
    <property type="protein sequence ID" value="CDO60362.1"/>
    <property type="molecule type" value="Genomic_DNA"/>
</dbReference>
<feature type="domain" description="Phosphofructokinase" evidence="10">
    <location>
        <begin position="14"/>
        <end position="342"/>
    </location>
</feature>
<evidence type="ECO:0000256" key="6">
    <source>
        <dbReference type="ARBA" id="ARBA00022777"/>
    </source>
</evidence>
<keyword evidence="8" id="KW-0324">Glycolysis</keyword>
<dbReference type="EC" id="2.7.1.11" evidence="11"/>
<dbReference type="SUPFAM" id="SSF53784">
    <property type="entry name" value="Phosphofructokinase"/>
    <property type="match status" value="1"/>
</dbReference>
<dbReference type="Pfam" id="PF00365">
    <property type="entry name" value="PFK"/>
    <property type="match status" value="1"/>
</dbReference>
<evidence type="ECO:0000256" key="2">
    <source>
        <dbReference type="ARBA" id="ARBA00004679"/>
    </source>
</evidence>
<dbReference type="GO" id="GO:0048029">
    <property type="term" value="F:monosaccharide binding"/>
    <property type="evidence" value="ECO:0007669"/>
    <property type="project" value="TreeGrafter"/>
</dbReference>
<comment type="similarity">
    <text evidence="9">Belongs to the phosphofructokinase type A (PFKA) family.</text>
</comment>
<dbReference type="KEGG" id="pect:BN1012_Phect2149"/>
<gene>
    <name evidence="11" type="ORF">BN1012_Phect2149</name>
</gene>
<accession>X5MDP6</accession>
<dbReference type="GO" id="GO:0005524">
    <property type="term" value="F:ATP binding"/>
    <property type="evidence" value="ECO:0007669"/>
    <property type="project" value="TreeGrafter"/>
</dbReference>
<evidence type="ECO:0000256" key="4">
    <source>
        <dbReference type="ARBA" id="ARBA00022679"/>
    </source>
</evidence>
<dbReference type="PANTHER" id="PTHR13697:SF52">
    <property type="entry name" value="ATP-DEPENDENT 6-PHOSPHOFRUCTOKINASE 3"/>
    <property type="match status" value="1"/>
</dbReference>
<dbReference type="PRINTS" id="PR00476">
    <property type="entry name" value="PHFRCTKINASE"/>
</dbReference>
<proteinExistence type="inferred from homology"/>
<keyword evidence="12" id="KW-1185">Reference proteome</keyword>
<dbReference type="PANTHER" id="PTHR13697">
    <property type="entry name" value="PHOSPHOFRUCTOKINASE"/>
    <property type="match status" value="1"/>
</dbReference>
<evidence type="ECO:0000259" key="10">
    <source>
        <dbReference type="Pfam" id="PF00365"/>
    </source>
</evidence>
<evidence type="ECO:0000256" key="8">
    <source>
        <dbReference type="ARBA" id="ARBA00023152"/>
    </source>
</evidence>
<dbReference type="GO" id="GO:0003872">
    <property type="term" value="F:6-phosphofructokinase activity"/>
    <property type="evidence" value="ECO:0007669"/>
    <property type="project" value="UniProtKB-EC"/>
</dbReference>
<name>X5MDP6_9HYPH</name>
<keyword evidence="7" id="KW-0460">Magnesium</keyword>
<organism evidence="11 12">
    <name type="scientific">Candidatus Phaeomarinibacter ectocarpi</name>
    <dbReference type="NCBI Taxonomy" id="1458461"/>
    <lineage>
        <taxon>Bacteria</taxon>
        <taxon>Pseudomonadati</taxon>
        <taxon>Pseudomonadota</taxon>
        <taxon>Alphaproteobacteria</taxon>
        <taxon>Hyphomicrobiales</taxon>
        <taxon>Parvibaculaceae</taxon>
        <taxon>Candidatus Phaeomarinibacter</taxon>
    </lineage>
</organism>
<comment type="pathway">
    <text evidence="2">Carbohydrate degradation; glycolysis; D-glyceraldehyde 3-phosphate and glycerone phosphate from D-glucose: step 3/4.</text>
</comment>
<dbReference type="InterPro" id="IPR035966">
    <property type="entry name" value="PKF_sf"/>
</dbReference>
<reference evidence="11 12" key="1">
    <citation type="journal article" date="2014" name="Front. Genet.">
        <title>Genome and metabolic network of "Candidatus Phaeomarinobacter ectocarpi" Ec32, a new candidate genus of Alphaproteobacteria frequently associated with brown algae.</title>
        <authorList>
            <person name="Dittami S.M."/>
            <person name="Barbeyron T."/>
            <person name="Boyen C."/>
            <person name="Cambefort J."/>
            <person name="Collet G."/>
            <person name="Delage L."/>
            <person name="Gobet A."/>
            <person name="Groisillier A."/>
            <person name="Leblanc C."/>
            <person name="Michel G."/>
            <person name="Scornet D."/>
            <person name="Siegel A."/>
            <person name="Tapia J.E."/>
            <person name="Tonon T."/>
        </authorList>
    </citation>
    <scope>NUCLEOTIDE SEQUENCE [LARGE SCALE GENOMIC DNA]</scope>
    <source>
        <strain evidence="11 12">Ec32</strain>
    </source>
</reference>
<dbReference type="GO" id="GO:0016208">
    <property type="term" value="F:AMP binding"/>
    <property type="evidence" value="ECO:0007669"/>
    <property type="project" value="TreeGrafter"/>
</dbReference>
<dbReference type="GO" id="GO:0046872">
    <property type="term" value="F:metal ion binding"/>
    <property type="evidence" value="ECO:0007669"/>
    <property type="project" value="UniProtKB-KW"/>
</dbReference>
<dbReference type="GO" id="GO:0005945">
    <property type="term" value="C:6-phosphofructokinase complex"/>
    <property type="evidence" value="ECO:0007669"/>
    <property type="project" value="TreeGrafter"/>
</dbReference>
<sequence>MHELGTQNKRDAMRIGILTGGGDVPGLNPAIQQVTREACARGWEVVGIRNGWAGLLGVNPDDESSQAARLMTLDPQTTRGIDRFGGTVLHTARLHPDTVREADMPEFLQATASYDERRWADMTPHILRVIEYLKLDALIPIGGDGTLSYAARLGEEGVPVLAIPKTMDNDVQGTDVCIGFPTAITRSIHTVHDIRSTASAEESIGVIELMGRHSGETALMAGHLGSADRTAIAEVPVDVAALSELLWNDLSAGGEAGAVMVISEGAQLVGIDADTASTPARTDKFGNTRLGGVGEILARDLTQRLGVPAFSLQLAYLMRAGAPVSQDSMIARAFGTLAVELIAAGQTGRMTALQEGTYTSVPISRTGEGAAQVDVDRYYDAKTFKPRITRPGIAQSLSF</sequence>
<dbReference type="Gene3D" id="3.40.50.460">
    <property type="entry name" value="Phosphofructokinase domain"/>
    <property type="match status" value="1"/>
</dbReference>
<comment type="cofactor">
    <cofactor evidence="1">
        <name>Mg(2+)</name>
        <dbReference type="ChEBI" id="CHEBI:18420"/>
    </cofactor>
</comment>
<dbReference type="HOGENOM" id="CLU_020655_0_0_5"/>
<evidence type="ECO:0000256" key="5">
    <source>
        <dbReference type="ARBA" id="ARBA00022723"/>
    </source>
</evidence>
<dbReference type="Gene3D" id="3.40.50.450">
    <property type="match status" value="1"/>
</dbReference>
<protein>
    <submittedName>
        <fullName evidence="11">6-phosphofructokinase</fullName>
        <ecNumber evidence="11">2.7.1.11</ecNumber>
    </submittedName>
</protein>
<dbReference type="GO" id="GO:0061621">
    <property type="term" value="P:canonical glycolysis"/>
    <property type="evidence" value="ECO:0007669"/>
    <property type="project" value="TreeGrafter"/>
</dbReference>
<evidence type="ECO:0000313" key="12">
    <source>
        <dbReference type="Proteomes" id="UP000032160"/>
    </source>
</evidence>
<dbReference type="Proteomes" id="UP000032160">
    <property type="component" value="Chromosome I"/>
</dbReference>
<evidence type="ECO:0000256" key="7">
    <source>
        <dbReference type="ARBA" id="ARBA00022842"/>
    </source>
</evidence>
<evidence type="ECO:0000256" key="9">
    <source>
        <dbReference type="ARBA" id="ARBA00038478"/>
    </source>
</evidence>
<dbReference type="InterPro" id="IPR000023">
    <property type="entry name" value="Phosphofructokinase_dom"/>
</dbReference>
<dbReference type="AlphaFoldDB" id="X5MDP6"/>
<keyword evidence="3" id="KW-0963">Cytoplasm</keyword>
<dbReference type="PATRIC" id="fig|1458461.3.peg.2155"/>
<evidence type="ECO:0000256" key="3">
    <source>
        <dbReference type="ARBA" id="ARBA00022490"/>
    </source>
</evidence>
<evidence type="ECO:0000313" key="11">
    <source>
        <dbReference type="EMBL" id="CDO60362.1"/>
    </source>
</evidence>
<dbReference type="GO" id="GO:0070095">
    <property type="term" value="F:fructose-6-phosphate binding"/>
    <property type="evidence" value="ECO:0007669"/>
    <property type="project" value="TreeGrafter"/>
</dbReference>
<dbReference type="InterPro" id="IPR022953">
    <property type="entry name" value="ATP_PFK"/>
</dbReference>
<keyword evidence="5" id="KW-0479">Metal-binding</keyword>
<keyword evidence="6 11" id="KW-0418">Kinase</keyword>
<dbReference type="GO" id="GO:0042802">
    <property type="term" value="F:identical protein binding"/>
    <property type="evidence" value="ECO:0007669"/>
    <property type="project" value="TreeGrafter"/>
</dbReference>
<keyword evidence="4 11" id="KW-0808">Transferase</keyword>
<dbReference type="GO" id="GO:0030388">
    <property type="term" value="P:fructose 1,6-bisphosphate metabolic process"/>
    <property type="evidence" value="ECO:0007669"/>
    <property type="project" value="TreeGrafter"/>
</dbReference>
<dbReference type="UniPathway" id="UPA00109">
    <property type="reaction ID" value="UER00182"/>
</dbReference>
<dbReference type="STRING" id="1458461.BN1012_Phect2149"/>